<reference evidence="1" key="1">
    <citation type="submission" date="2023-03" db="EMBL/GenBank/DDBJ databases">
        <title>Amycolatopsis taiwanensis NBRC 103393.</title>
        <authorList>
            <person name="Ichikawa N."/>
            <person name="Sato H."/>
            <person name="Tonouchi N."/>
        </authorList>
    </citation>
    <scope>NUCLEOTIDE SEQUENCE</scope>
    <source>
        <strain evidence="1">NBRC 103393</strain>
    </source>
</reference>
<sequence length="203" mass="21835">MLEVAVIDDPAAAEVTLEPIRAKLLAALAEPGSATTLAPRLGLSRQKINYHLRALERHGLVELVEERKKGNVTERVLQASAASYVISPTALADVAPDPGHAPDQLSARWLLALAARLVREVGELITGATAARKRLATFAIDSEIRFASAADRAAFAEELSTAVKDLVAKYHDENAEGGRKHRFVVALHPSLKNKKENNNPNAS</sequence>
<proteinExistence type="predicted"/>
<name>A0A9W6QWQ1_9PSEU</name>
<keyword evidence="2" id="KW-1185">Reference proteome</keyword>
<evidence type="ECO:0000313" key="2">
    <source>
        <dbReference type="Proteomes" id="UP001165136"/>
    </source>
</evidence>
<dbReference type="InterPro" id="IPR011991">
    <property type="entry name" value="ArsR-like_HTH"/>
</dbReference>
<dbReference type="Proteomes" id="UP001165136">
    <property type="component" value="Unassembled WGS sequence"/>
</dbReference>
<dbReference type="SUPFAM" id="SSF46785">
    <property type="entry name" value="Winged helix' DNA-binding domain"/>
    <property type="match status" value="1"/>
</dbReference>
<gene>
    <name evidence="1" type="ORF">Atai01_00190</name>
</gene>
<dbReference type="AlphaFoldDB" id="A0A9W6QWQ1"/>
<dbReference type="EMBL" id="BSTI01000001">
    <property type="protein sequence ID" value="GLY63400.1"/>
    <property type="molecule type" value="Genomic_DNA"/>
</dbReference>
<dbReference type="Gene3D" id="1.10.10.10">
    <property type="entry name" value="Winged helix-like DNA-binding domain superfamily/Winged helix DNA-binding domain"/>
    <property type="match status" value="1"/>
</dbReference>
<comment type="caution">
    <text evidence="1">The sequence shown here is derived from an EMBL/GenBank/DDBJ whole genome shotgun (WGS) entry which is preliminary data.</text>
</comment>
<organism evidence="1 2">
    <name type="scientific">Amycolatopsis taiwanensis</name>
    <dbReference type="NCBI Taxonomy" id="342230"/>
    <lineage>
        <taxon>Bacteria</taxon>
        <taxon>Bacillati</taxon>
        <taxon>Actinomycetota</taxon>
        <taxon>Actinomycetes</taxon>
        <taxon>Pseudonocardiales</taxon>
        <taxon>Pseudonocardiaceae</taxon>
        <taxon>Amycolatopsis</taxon>
    </lineage>
</organism>
<dbReference type="Pfam" id="PF12840">
    <property type="entry name" value="HTH_20"/>
    <property type="match status" value="1"/>
</dbReference>
<dbReference type="RefSeq" id="WP_027945781.1">
    <property type="nucleotide sequence ID" value="NZ_BSTI01000001.1"/>
</dbReference>
<accession>A0A9W6QWQ1</accession>
<protein>
    <submittedName>
        <fullName evidence="1">Transcriptional regulator</fullName>
    </submittedName>
</protein>
<dbReference type="InterPro" id="IPR036388">
    <property type="entry name" value="WH-like_DNA-bd_sf"/>
</dbReference>
<dbReference type="CDD" id="cd00090">
    <property type="entry name" value="HTH_ARSR"/>
    <property type="match status" value="1"/>
</dbReference>
<evidence type="ECO:0000313" key="1">
    <source>
        <dbReference type="EMBL" id="GLY63400.1"/>
    </source>
</evidence>
<dbReference type="InterPro" id="IPR036390">
    <property type="entry name" value="WH_DNA-bd_sf"/>
</dbReference>